<dbReference type="SMART" id="SM00116">
    <property type="entry name" value="CBS"/>
    <property type="match status" value="2"/>
</dbReference>
<gene>
    <name evidence="6" type="ORF">GCM10010211_67960</name>
</gene>
<evidence type="ECO:0000313" key="6">
    <source>
        <dbReference type="EMBL" id="GGU91582.1"/>
    </source>
</evidence>
<dbReference type="PANTHER" id="PTHR43080:SF29">
    <property type="entry name" value="OS02G0818000 PROTEIN"/>
    <property type="match status" value="1"/>
</dbReference>
<dbReference type="InterPro" id="IPR051257">
    <property type="entry name" value="Diverse_CBS-Domain"/>
</dbReference>
<evidence type="ECO:0000313" key="7">
    <source>
        <dbReference type="Proteomes" id="UP000654471"/>
    </source>
</evidence>
<evidence type="ECO:0000256" key="2">
    <source>
        <dbReference type="PROSITE-ProRule" id="PRU00703"/>
    </source>
</evidence>
<evidence type="ECO:0000256" key="1">
    <source>
        <dbReference type="ARBA" id="ARBA00023122"/>
    </source>
</evidence>
<dbReference type="InterPro" id="IPR046342">
    <property type="entry name" value="CBS_dom_sf"/>
</dbReference>
<proteinExistence type="predicted"/>
<dbReference type="InterPro" id="IPR000644">
    <property type="entry name" value="CBS_dom"/>
</dbReference>
<accession>A0ABQ2VJJ0</accession>
<dbReference type="Pfam" id="PF00571">
    <property type="entry name" value="CBS"/>
    <property type="match status" value="2"/>
</dbReference>
<comment type="caution">
    <text evidence="6">The sequence shown here is derived from an EMBL/GenBank/DDBJ whole genome shotgun (WGS) entry which is preliminary data.</text>
</comment>
<dbReference type="Pfam" id="PF04972">
    <property type="entry name" value="BON"/>
    <property type="match status" value="1"/>
</dbReference>
<organism evidence="6 7">
    <name type="scientific">Streptomyces albospinus</name>
    <dbReference type="NCBI Taxonomy" id="285515"/>
    <lineage>
        <taxon>Bacteria</taxon>
        <taxon>Bacillati</taxon>
        <taxon>Actinomycetota</taxon>
        <taxon>Actinomycetes</taxon>
        <taxon>Kitasatosporales</taxon>
        <taxon>Streptomycetaceae</taxon>
        <taxon>Streptomyces</taxon>
    </lineage>
</organism>
<feature type="region of interest" description="Disordered" evidence="3">
    <location>
        <begin position="236"/>
        <end position="259"/>
    </location>
</feature>
<evidence type="ECO:0000256" key="3">
    <source>
        <dbReference type="SAM" id="MobiDB-lite"/>
    </source>
</evidence>
<dbReference type="PROSITE" id="PS50914">
    <property type="entry name" value="BON"/>
    <property type="match status" value="1"/>
</dbReference>
<dbReference type="Gene3D" id="3.10.580.10">
    <property type="entry name" value="CBS-domain"/>
    <property type="match status" value="1"/>
</dbReference>
<dbReference type="EMBL" id="BMRP01000038">
    <property type="protein sequence ID" value="GGU91582.1"/>
    <property type="molecule type" value="Genomic_DNA"/>
</dbReference>
<keyword evidence="7" id="KW-1185">Reference proteome</keyword>
<reference evidence="7" key="1">
    <citation type="journal article" date="2019" name="Int. J. Syst. Evol. Microbiol.">
        <title>The Global Catalogue of Microorganisms (GCM) 10K type strain sequencing project: providing services to taxonomists for standard genome sequencing and annotation.</title>
        <authorList>
            <consortium name="The Broad Institute Genomics Platform"/>
            <consortium name="The Broad Institute Genome Sequencing Center for Infectious Disease"/>
            <person name="Wu L."/>
            <person name="Ma J."/>
        </authorList>
    </citation>
    <scope>NUCLEOTIDE SEQUENCE [LARGE SCALE GENOMIC DNA]</scope>
    <source>
        <strain evidence="7">JCM 3399</strain>
    </source>
</reference>
<feature type="domain" description="CBS" evidence="5">
    <location>
        <begin position="38"/>
        <end position="94"/>
    </location>
</feature>
<dbReference type="CDD" id="cd04586">
    <property type="entry name" value="CBS_pair_BON_assoc"/>
    <property type="match status" value="1"/>
</dbReference>
<feature type="domain" description="BON" evidence="4">
    <location>
        <begin position="173"/>
        <end position="242"/>
    </location>
</feature>
<name>A0ABQ2VJJ0_9ACTN</name>
<evidence type="ECO:0008006" key="8">
    <source>
        <dbReference type="Google" id="ProtNLM"/>
    </source>
</evidence>
<evidence type="ECO:0000259" key="5">
    <source>
        <dbReference type="PROSITE" id="PS51371"/>
    </source>
</evidence>
<sequence length="259" mass="28062">MAHIGSIAVPATLGVWPYRRPPRWKELEMEHRTIGELMTRKVVSVRLDTPFKEIAQTLADNAVSAVPVLDGLGRPAGIVSEADLLRKAADRSDLSGRTPLPHLEAWERARAEGRTAGELMSAPAVCAHPDWTVVEAARLMEVQQVKRLPVVDEADVLLGIVSRSDLLRVFLRKDRAIREEITREVIGRTARLGASGVTADVHRGQVTLHGTVTDLLFVPVLVRMCASLDGVVSVSEDLKPEPANGGPSDGTAEGRAEES</sequence>
<dbReference type="PANTHER" id="PTHR43080">
    <property type="entry name" value="CBS DOMAIN-CONTAINING PROTEIN CBSX3, MITOCHONDRIAL"/>
    <property type="match status" value="1"/>
</dbReference>
<dbReference type="PROSITE" id="PS51371">
    <property type="entry name" value="CBS"/>
    <property type="match status" value="2"/>
</dbReference>
<keyword evidence="1 2" id="KW-0129">CBS domain</keyword>
<dbReference type="SUPFAM" id="SSF54631">
    <property type="entry name" value="CBS-domain pair"/>
    <property type="match status" value="1"/>
</dbReference>
<feature type="domain" description="CBS" evidence="5">
    <location>
        <begin position="120"/>
        <end position="177"/>
    </location>
</feature>
<dbReference type="InterPro" id="IPR007055">
    <property type="entry name" value="BON_dom"/>
</dbReference>
<dbReference type="Proteomes" id="UP000654471">
    <property type="component" value="Unassembled WGS sequence"/>
</dbReference>
<protein>
    <recommendedName>
        <fullName evidence="8">Transport protein</fullName>
    </recommendedName>
</protein>
<evidence type="ECO:0000259" key="4">
    <source>
        <dbReference type="PROSITE" id="PS50914"/>
    </source>
</evidence>